<dbReference type="EMBL" id="NEVH01019388">
    <property type="protein sequence ID" value="PNF22504.1"/>
    <property type="molecule type" value="Genomic_DNA"/>
</dbReference>
<dbReference type="InParanoid" id="A0A2J7Q1P4"/>
<feature type="compositionally biased region" description="Polar residues" evidence="1">
    <location>
        <begin position="95"/>
        <end position="105"/>
    </location>
</feature>
<proteinExistence type="predicted"/>
<evidence type="ECO:0000256" key="1">
    <source>
        <dbReference type="SAM" id="MobiDB-lite"/>
    </source>
</evidence>
<comment type="caution">
    <text evidence="2">The sequence shown here is derived from an EMBL/GenBank/DDBJ whole genome shotgun (WGS) entry which is preliminary data.</text>
</comment>
<evidence type="ECO:0008006" key="4">
    <source>
        <dbReference type="Google" id="ProtNLM"/>
    </source>
</evidence>
<reference evidence="2 3" key="1">
    <citation type="submission" date="2017-12" db="EMBL/GenBank/DDBJ databases">
        <title>Hemimetabolous genomes reveal molecular basis of termite eusociality.</title>
        <authorList>
            <person name="Harrison M.C."/>
            <person name="Jongepier E."/>
            <person name="Robertson H.M."/>
            <person name="Arning N."/>
            <person name="Bitard-Feildel T."/>
            <person name="Chao H."/>
            <person name="Childers C.P."/>
            <person name="Dinh H."/>
            <person name="Doddapaneni H."/>
            <person name="Dugan S."/>
            <person name="Gowin J."/>
            <person name="Greiner C."/>
            <person name="Han Y."/>
            <person name="Hu H."/>
            <person name="Hughes D.S.T."/>
            <person name="Huylmans A.-K."/>
            <person name="Kemena C."/>
            <person name="Kremer L.P.M."/>
            <person name="Lee S.L."/>
            <person name="Lopez-Ezquerra A."/>
            <person name="Mallet L."/>
            <person name="Monroy-Kuhn J.M."/>
            <person name="Moser A."/>
            <person name="Murali S.C."/>
            <person name="Muzny D.M."/>
            <person name="Otani S."/>
            <person name="Piulachs M.-D."/>
            <person name="Poelchau M."/>
            <person name="Qu J."/>
            <person name="Schaub F."/>
            <person name="Wada-Katsumata A."/>
            <person name="Worley K.C."/>
            <person name="Xie Q."/>
            <person name="Ylla G."/>
            <person name="Poulsen M."/>
            <person name="Gibbs R.A."/>
            <person name="Schal C."/>
            <person name="Richards S."/>
            <person name="Belles X."/>
            <person name="Korb J."/>
            <person name="Bornberg-Bauer E."/>
        </authorList>
    </citation>
    <scope>NUCLEOTIDE SEQUENCE [LARGE SCALE GENOMIC DNA]</scope>
    <source>
        <tissue evidence="2">Whole body</tissue>
    </source>
</reference>
<accession>A0A2J7Q1P4</accession>
<evidence type="ECO:0000313" key="3">
    <source>
        <dbReference type="Proteomes" id="UP000235965"/>
    </source>
</evidence>
<dbReference type="AlphaFoldDB" id="A0A2J7Q1P4"/>
<protein>
    <recommendedName>
        <fullName evidence="4">BESS domain-containing protein</fullName>
    </recommendedName>
</protein>
<feature type="compositionally biased region" description="Low complexity" evidence="1">
    <location>
        <begin position="85"/>
        <end position="94"/>
    </location>
</feature>
<organism evidence="2 3">
    <name type="scientific">Cryptotermes secundus</name>
    <dbReference type="NCBI Taxonomy" id="105785"/>
    <lineage>
        <taxon>Eukaryota</taxon>
        <taxon>Metazoa</taxon>
        <taxon>Ecdysozoa</taxon>
        <taxon>Arthropoda</taxon>
        <taxon>Hexapoda</taxon>
        <taxon>Insecta</taxon>
        <taxon>Pterygota</taxon>
        <taxon>Neoptera</taxon>
        <taxon>Polyneoptera</taxon>
        <taxon>Dictyoptera</taxon>
        <taxon>Blattodea</taxon>
        <taxon>Blattoidea</taxon>
        <taxon>Termitoidae</taxon>
        <taxon>Kalotermitidae</taxon>
        <taxon>Cryptotermitinae</taxon>
        <taxon>Cryptotermes</taxon>
    </lineage>
</organism>
<keyword evidence="3" id="KW-1185">Reference proteome</keyword>
<evidence type="ECO:0000313" key="2">
    <source>
        <dbReference type="EMBL" id="PNF22504.1"/>
    </source>
</evidence>
<gene>
    <name evidence="2" type="ORF">B7P43_G14378</name>
</gene>
<feature type="region of interest" description="Disordered" evidence="1">
    <location>
        <begin position="75"/>
        <end position="105"/>
    </location>
</feature>
<name>A0A2J7Q1P4_9NEOP</name>
<sequence length="130" mass="14239">MKKLTAFESAINKLQDIARVAAESEDEYETFAKHIANQLRTLPTRSFILLQGKIQNLITIERLNCLDSQASPQLTCSMGSPQTPPSLTSPASTSVEAASSYDSSNQQGLDVLQRALYNICDFNSVGNELQ</sequence>
<dbReference type="Proteomes" id="UP000235965">
    <property type="component" value="Unassembled WGS sequence"/>
</dbReference>